<organism evidence="2 3">
    <name type="scientific">Kitasatospora griseola</name>
    <name type="common">Streptomyces griseolosporeus</name>
    <dbReference type="NCBI Taxonomy" id="2064"/>
    <lineage>
        <taxon>Bacteria</taxon>
        <taxon>Bacillati</taxon>
        <taxon>Actinomycetota</taxon>
        <taxon>Actinomycetes</taxon>
        <taxon>Kitasatosporales</taxon>
        <taxon>Streptomycetaceae</taxon>
        <taxon>Kitasatospora</taxon>
    </lineage>
</organism>
<dbReference type="Proteomes" id="UP000032066">
    <property type="component" value="Unassembled WGS sequence"/>
</dbReference>
<keyword evidence="3" id="KW-1185">Reference proteome</keyword>
<reference evidence="2 3" key="1">
    <citation type="submission" date="2015-02" db="EMBL/GenBank/DDBJ databases">
        <title>Draft genome sequence of Kitasatospora griseola MF730-N6, a bafilomycin, terpentecin and satosporin producer.</title>
        <authorList>
            <person name="Arens J.C."/>
            <person name="Haltli B."/>
            <person name="Kerr R.G."/>
        </authorList>
    </citation>
    <scope>NUCLEOTIDE SEQUENCE [LARGE SCALE GENOMIC DNA]</scope>
    <source>
        <strain evidence="2 3">MF730-N6</strain>
    </source>
</reference>
<accession>A0A0D0Q1E0</accession>
<feature type="region of interest" description="Disordered" evidence="1">
    <location>
        <begin position="1"/>
        <end position="34"/>
    </location>
</feature>
<name>A0A0D0Q1E0_KITGR</name>
<evidence type="ECO:0000313" key="3">
    <source>
        <dbReference type="Proteomes" id="UP000032066"/>
    </source>
</evidence>
<feature type="compositionally biased region" description="Low complexity" evidence="1">
    <location>
        <begin position="111"/>
        <end position="125"/>
    </location>
</feature>
<gene>
    <name evidence="2" type="ORF">TR51_11165</name>
</gene>
<sequence length="145" mass="14441">MLGNDQSPGGGHCAATSAGTARARQGRSSPSAVFSTSLSAYAATVPHATSANAATVAADRLRARHQHTVHSAPSTSSPTSVASFGSPAGSASERCRYPVADQPGAAPPPGGASAATATAPEPSRAAARRGRRRGGRRWEPGSVAR</sequence>
<dbReference type="PATRIC" id="fig|2064.6.peg.2395"/>
<proteinExistence type="predicted"/>
<protein>
    <submittedName>
        <fullName evidence="2">Uncharacterized protein</fullName>
    </submittedName>
</protein>
<dbReference type="AlphaFoldDB" id="A0A0D0Q1E0"/>
<feature type="compositionally biased region" description="Basic residues" evidence="1">
    <location>
        <begin position="126"/>
        <end position="135"/>
    </location>
</feature>
<feature type="region of interest" description="Disordered" evidence="1">
    <location>
        <begin position="57"/>
        <end position="145"/>
    </location>
</feature>
<dbReference type="EMBL" id="JXZB01000002">
    <property type="protein sequence ID" value="KIQ64728.1"/>
    <property type="molecule type" value="Genomic_DNA"/>
</dbReference>
<evidence type="ECO:0000256" key="1">
    <source>
        <dbReference type="SAM" id="MobiDB-lite"/>
    </source>
</evidence>
<evidence type="ECO:0000313" key="2">
    <source>
        <dbReference type="EMBL" id="KIQ64728.1"/>
    </source>
</evidence>
<dbReference type="RefSeq" id="WP_043910522.1">
    <property type="nucleotide sequence ID" value="NZ_JXZB01000002.1"/>
</dbReference>
<comment type="caution">
    <text evidence="2">The sequence shown here is derived from an EMBL/GenBank/DDBJ whole genome shotgun (WGS) entry which is preliminary data.</text>
</comment>
<feature type="compositionally biased region" description="Low complexity" evidence="1">
    <location>
        <begin position="69"/>
        <end position="83"/>
    </location>
</feature>